<accession>A0A2S0P8X8</accession>
<dbReference type="OrthoDB" id="2077978at2"/>
<reference evidence="1 2" key="1">
    <citation type="submission" date="2018-04" db="EMBL/GenBank/DDBJ databases">
        <title>Denitrifier Microvirgula.</title>
        <authorList>
            <person name="Anderson E."/>
            <person name="Jang J."/>
            <person name="Ishii S."/>
        </authorList>
    </citation>
    <scope>NUCLEOTIDE SEQUENCE [LARGE SCALE GENOMIC DNA]</scope>
    <source>
        <strain evidence="1 2">BE2.4</strain>
    </source>
</reference>
<evidence type="ECO:0000313" key="1">
    <source>
        <dbReference type="EMBL" id="AVY93849.1"/>
    </source>
</evidence>
<keyword evidence="2" id="KW-1185">Reference proteome</keyword>
<dbReference type="EMBL" id="CP028519">
    <property type="protein sequence ID" value="AVY93849.1"/>
    <property type="molecule type" value="Genomic_DNA"/>
</dbReference>
<dbReference type="Proteomes" id="UP000244173">
    <property type="component" value="Chromosome"/>
</dbReference>
<dbReference type="GO" id="GO:0015074">
    <property type="term" value="P:DNA integration"/>
    <property type="evidence" value="ECO:0007669"/>
    <property type="project" value="InterPro"/>
</dbReference>
<dbReference type="InterPro" id="IPR013762">
    <property type="entry name" value="Integrase-like_cat_sf"/>
</dbReference>
<evidence type="ECO:0008006" key="3">
    <source>
        <dbReference type="Google" id="ProtNLM"/>
    </source>
</evidence>
<protein>
    <recommendedName>
        <fullName evidence="3">Integrase</fullName>
    </recommendedName>
</protein>
<name>A0A2S0P8X8_9NEIS</name>
<dbReference type="GO" id="GO:0006310">
    <property type="term" value="P:DNA recombination"/>
    <property type="evidence" value="ECO:0007669"/>
    <property type="project" value="InterPro"/>
</dbReference>
<dbReference type="InterPro" id="IPR024965">
    <property type="entry name" value="Putative_integrase"/>
</dbReference>
<evidence type="ECO:0000313" key="2">
    <source>
        <dbReference type="Proteomes" id="UP000244173"/>
    </source>
</evidence>
<dbReference type="Gene3D" id="1.10.443.10">
    <property type="entry name" value="Intergrase catalytic core"/>
    <property type="match status" value="1"/>
</dbReference>
<proteinExistence type="predicted"/>
<dbReference type="GO" id="GO:0003677">
    <property type="term" value="F:DNA binding"/>
    <property type="evidence" value="ECO:0007669"/>
    <property type="project" value="InterPro"/>
</dbReference>
<dbReference type="KEGG" id="maer:DAI18_07165"/>
<dbReference type="AlphaFoldDB" id="A0A2S0P8X8"/>
<gene>
    <name evidence="1" type="ORF">DAI18_07165</name>
</gene>
<sequence>MTVEIKKTAFLPISAAEIHEGFWSKSKILVNMSNLPIWTGDKNTDQLAHILQFEANSAFDDFFTSMATLLLSQDNKKKHSAAVGHSLKSYGVRTKPLAEWANAMVPMHLNRYPDYARAFEALQRKVGTKKEAVSIITEIYRDALNSKGHQAVLTSEFSCRMDSPSAMVRVDWPAWFQASTIEDIISCLRSIVEFSEPQFVAGKSVELKRKTIHQLSSICEPIPVTQLEFSIDHGNSLNANYCNIKGLRIAAKWALTTLIREGYLLYPVAWYSINHSQILYERKWWGSLAKYLPFDHSWSRKLFFRLICSSSIKSPRDFSISLCRQYSPSTTRLSGSMVKGFSIAIQRYQTEHPSSDVFPLGEINNRRKIHLKEEADLLRTPDNLRQEGLPDWAFAMEVFSKHAKLTRSGIREATKYLFDWAKEQGFANPWIIETRHLINPLNSEDETTFHAYVQRQTATGKRTGWNGAGRFYKVVINALRPLPEFDMVIQSNPFFGISNPFRNVKRKTPLGKTFRRLIPPYLLASMLETLLDCDEHGVPQYTWVKERFPVDTAERYNCATKQYEMVWHPARARCMAILLLIPLRSKQARWLDQGLMDTERWNIAISQWCENDHPLREYHYANGKTHAQMYGRPSGVLQPLDSLLGGNSDHIGLFVSTNKTQIWNPEQRTGYAIPWPDGKELLQSSDERLQKQGRQLGLVYQLIKEQIIWMEAYDPNPLPVNFSDDDEDFGEDTIKALPVFCPIFRDLISPATRNYTESVYVPISKQKLFALFHALAAETEDRLIARGYDKDSLGLTTQVRNRDSMIQLGRAESLRRCVYDIHSLRVAGITNLLEMGVPAHIVSEFIAGHMALVMTLHYAKFQPLKLRQKILDCFSEPGAIQRFEQVLEKQGPTVTGLLVKNQRFDLDMQADQAFSFEFKGAWRYVNGGVCPGALCSEGGIKVIEEGKWTKRTIVEVPGGPESCGNCRFFMTSPAFLVPQMLAANSIMLQLRELGRHRKRLWDDRAELEMKVFEGKVTGCDKQELTTIQAELERIDRKIEPLVLEWYNRYEMFRESQELMPVWDRLSGKGGHRSPLALYGSDDAVSMSAALDPHGSEYSLVKEIISQSELLGGRRAISELAEHKLREFVDRLLVHENVKDLLLTIPDAKQRRKAALMLSDALDVLAGGVSVVGMALEAGDALHLAPESQGILRNLAAKLAEDNWAEIDKYKASQWLPEEGYTSGSKGGK</sequence>
<organism evidence="1 2">
    <name type="scientific">Microvirgula aerodenitrificans</name>
    <dbReference type="NCBI Taxonomy" id="57480"/>
    <lineage>
        <taxon>Bacteria</taxon>
        <taxon>Pseudomonadati</taxon>
        <taxon>Pseudomonadota</taxon>
        <taxon>Betaproteobacteria</taxon>
        <taxon>Neisseriales</taxon>
        <taxon>Aquaspirillaceae</taxon>
        <taxon>Microvirgula</taxon>
    </lineage>
</organism>
<dbReference type="Pfam" id="PF13009">
    <property type="entry name" value="Integrase_2"/>
    <property type="match status" value="1"/>
</dbReference>